<evidence type="ECO:0000313" key="1">
    <source>
        <dbReference type="EMBL" id="HEA18021.1"/>
    </source>
</evidence>
<gene>
    <name evidence="1" type="ORF">ENH88_16555</name>
</gene>
<proteinExistence type="predicted"/>
<sequence length="321" mass="37007">MSFYLPLISLHYKNIKITETITALWSGCGEIVRCCLDGKACVIKAISVPDHINHPRITQSEFAINRKRHSYEVEFHWYQQYASNLPAQARALSCYNTLEHQQQKVLVFADFAAYGFTNAQANHAHVVAIIRWLGYFHAFHFQVKADGLWLQGSYWHLATRPDEYEKMADSAIKHHAYNIDKTLRACQYQTLIHGDAKLANFAVNSATMEVLGYDFQYVGAGIGVVDVMYFLGSCLNEQQLEDTADDYLADYFQHFSNAMQTFGNSEYTAAVINEWQKLWPLAWADFYRFLMGWSPEHVKINSYMRKHFNTMQITDFGSKAK</sequence>
<reference evidence="1" key="1">
    <citation type="journal article" date="2020" name="mSystems">
        <title>Genome- and Community-Level Interaction Insights into Carbon Utilization and Element Cycling Functions of Hydrothermarchaeota in Hydrothermal Sediment.</title>
        <authorList>
            <person name="Zhou Z."/>
            <person name="Liu Y."/>
            <person name="Xu W."/>
            <person name="Pan J."/>
            <person name="Luo Z.H."/>
            <person name="Li M."/>
        </authorList>
    </citation>
    <scope>NUCLEOTIDE SEQUENCE [LARGE SCALE GENOMIC DNA]</scope>
    <source>
        <strain evidence="1">HyVt-346</strain>
    </source>
</reference>
<comment type="caution">
    <text evidence="1">The sequence shown here is derived from an EMBL/GenBank/DDBJ whole genome shotgun (WGS) entry which is preliminary data.</text>
</comment>
<dbReference type="InterPro" id="IPR004119">
    <property type="entry name" value="EcKL"/>
</dbReference>
<dbReference type="Gene3D" id="3.90.1200.10">
    <property type="match status" value="1"/>
</dbReference>
<name>A0A7V1GFK7_9GAMM</name>
<organism evidence="1">
    <name type="scientific">Pseudoalteromonas prydzensis</name>
    <dbReference type="NCBI Taxonomy" id="182141"/>
    <lineage>
        <taxon>Bacteria</taxon>
        <taxon>Pseudomonadati</taxon>
        <taxon>Pseudomonadota</taxon>
        <taxon>Gammaproteobacteria</taxon>
        <taxon>Alteromonadales</taxon>
        <taxon>Pseudoalteromonadaceae</taxon>
        <taxon>Pseudoalteromonas</taxon>
    </lineage>
</organism>
<dbReference type="EMBL" id="DRGM01000167">
    <property type="protein sequence ID" value="HEA18021.1"/>
    <property type="molecule type" value="Genomic_DNA"/>
</dbReference>
<accession>A0A7V1GFK7</accession>
<dbReference type="InterPro" id="IPR011009">
    <property type="entry name" value="Kinase-like_dom_sf"/>
</dbReference>
<dbReference type="PANTHER" id="PTHR11012:SF30">
    <property type="entry name" value="PROTEIN KINASE-LIKE DOMAIN-CONTAINING"/>
    <property type="match status" value="1"/>
</dbReference>
<dbReference type="Pfam" id="PF02958">
    <property type="entry name" value="EcKL"/>
    <property type="match status" value="1"/>
</dbReference>
<protein>
    <submittedName>
        <fullName evidence="1">DUF1679 domain-containing protein</fullName>
    </submittedName>
</protein>
<dbReference type="RefSeq" id="WP_304183854.1">
    <property type="nucleotide sequence ID" value="NZ_DRGM01000167.1"/>
</dbReference>
<dbReference type="SUPFAM" id="SSF56112">
    <property type="entry name" value="Protein kinase-like (PK-like)"/>
    <property type="match status" value="1"/>
</dbReference>
<dbReference type="Proteomes" id="UP000886188">
    <property type="component" value="Unassembled WGS sequence"/>
</dbReference>
<dbReference type="PANTHER" id="PTHR11012">
    <property type="entry name" value="PROTEIN KINASE-LIKE DOMAIN-CONTAINING"/>
    <property type="match status" value="1"/>
</dbReference>
<dbReference type="AlphaFoldDB" id="A0A7V1GFK7"/>